<sequence>MVIAPVPVRRVNGDGPLAGPCSELRTLEWRLIVPFLIRLAPAASFASAVAIQQNQFTLEPVNDNFCRVVLLTVLTGPLAGAEFAFEIDLATFTEEPICDVPQTLIENDDTVPFGALTAFAALAVIPSLRA</sequence>
<evidence type="ECO:0000313" key="1">
    <source>
        <dbReference type="EMBL" id="KXV23381.1"/>
    </source>
</evidence>
<comment type="caution">
    <text evidence="1">The sequence shown here is derived from an EMBL/GenBank/DDBJ whole genome shotgun (WGS) entry which is preliminary data.</text>
</comment>
<dbReference type="EMBL" id="LHZG01000036">
    <property type="protein sequence ID" value="KXV23381.1"/>
    <property type="molecule type" value="Genomic_DNA"/>
</dbReference>
<dbReference type="Proteomes" id="UP000075655">
    <property type="component" value="Unassembled WGS sequence"/>
</dbReference>
<protein>
    <submittedName>
        <fullName evidence="1">Uncharacterized protein</fullName>
    </submittedName>
</protein>
<gene>
    <name evidence="1" type="ORF">AD934_00220</name>
</gene>
<accession>A0A149S9H9</accession>
<evidence type="ECO:0000313" key="2">
    <source>
        <dbReference type="Proteomes" id="UP000075655"/>
    </source>
</evidence>
<dbReference type="PATRIC" id="fig|442.8.peg.2615"/>
<reference evidence="1 2" key="1">
    <citation type="submission" date="2015-06" db="EMBL/GenBank/DDBJ databases">
        <title>Improved classification and identification of acetic acid bacteria using matrix-assisted laser desorption/ionization time-of-flight mass spectrometry; Gluconobacter nephelii and Gluconobacter uchimurae are later heterotypic synonyms of Gluconobacter japonicus and Gluconobacter oxydans, respectively.</title>
        <authorList>
            <person name="Li L."/>
            <person name="Cleenwerck I."/>
            <person name="De Vuyst L."/>
            <person name="Vandamme P."/>
        </authorList>
    </citation>
    <scope>NUCLEOTIDE SEQUENCE [LARGE SCALE GENOMIC DNA]</scope>
    <source>
        <strain evidence="1 2">LMG 1676</strain>
    </source>
</reference>
<dbReference type="AlphaFoldDB" id="A0A149S9H9"/>
<proteinExistence type="predicted"/>
<organism evidence="1 2">
    <name type="scientific">Gluconobacter oxydans</name>
    <name type="common">Gluconobacter suboxydans</name>
    <dbReference type="NCBI Taxonomy" id="442"/>
    <lineage>
        <taxon>Bacteria</taxon>
        <taxon>Pseudomonadati</taxon>
        <taxon>Pseudomonadota</taxon>
        <taxon>Alphaproteobacteria</taxon>
        <taxon>Acetobacterales</taxon>
        <taxon>Acetobacteraceae</taxon>
        <taxon>Gluconobacter</taxon>
    </lineage>
</organism>
<name>A0A149S9H9_GLUOY</name>